<organism evidence="2 3">
    <name type="scientific">Micromonospora globbae</name>
    <dbReference type="NCBI Taxonomy" id="1894969"/>
    <lineage>
        <taxon>Bacteria</taxon>
        <taxon>Bacillati</taxon>
        <taxon>Actinomycetota</taxon>
        <taxon>Actinomycetes</taxon>
        <taxon>Micromonosporales</taxon>
        <taxon>Micromonosporaceae</taxon>
        <taxon>Micromonospora</taxon>
    </lineage>
</organism>
<sequence length="186" mass="20746">MRKIVYFVHQSVDGYIQGPNGEFDWPQMGPELSAWSRELSERAGAFLYGRRVWELMSFYWPRAESISKDPHDLAFAPIWRAKPKIVVSRTLPDAEGARVVGHRDLAAEITALKEEPGDDLLLTGGSNLASALTGLGLVDEYLIVVHPVVLGGGQPVFLDKERLGLRLVESRPFDSCSVLLRYEPAR</sequence>
<evidence type="ECO:0000259" key="1">
    <source>
        <dbReference type="Pfam" id="PF01872"/>
    </source>
</evidence>
<dbReference type="Proteomes" id="UP000285744">
    <property type="component" value="Unassembled WGS sequence"/>
</dbReference>
<evidence type="ECO:0000313" key="3">
    <source>
        <dbReference type="Proteomes" id="UP000285744"/>
    </source>
</evidence>
<dbReference type="RefSeq" id="WP_120326661.1">
    <property type="nucleotide sequence ID" value="NZ_RAQQ01000001.1"/>
</dbReference>
<feature type="domain" description="Bacterial bifunctional deaminase-reductase C-terminal" evidence="1">
    <location>
        <begin position="2"/>
        <end position="174"/>
    </location>
</feature>
<accession>A0A420F962</accession>
<dbReference type="OrthoDB" id="195113at2"/>
<dbReference type="InterPro" id="IPR024072">
    <property type="entry name" value="DHFR-like_dom_sf"/>
</dbReference>
<dbReference type="GO" id="GO:0008703">
    <property type="term" value="F:5-amino-6-(5-phosphoribosylamino)uracil reductase activity"/>
    <property type="evidence" value="ECO:0007669"/>
    <property type="project" value="InterPro"/>
</dbReference>
<dbReference type="InterPro" id="IPR002734">
    <property type="entry name" value="RibDG_C"/>
</dbReference>
<dbReference type="SUPFAM" id="SSF53597">
    <property type="entry name" value="Dihydrofolate reductase-like"/>
    <property type="match status" value="1"/>
</dbReference>
<dbReference type="InterPro" id="IPR050765">
    <property type="entry name" value="Riboflavin_Biosynth_HTPR"/>
</dbReference>
<dbReference type="AlphaFoldDB" id="A0A420F962"/>
<protein>
    <submittedName>
        <fullName evidence="2">Dihydrofolate reductase</fullName>
    </submittedName>
</protein>
<dbReference type="Gene3D" id="3.40.430.10">
    <property type="entry name" value="Dihydrofolate Reductase, subunit A"/>
    <property type="match status" value="1"/>
</dbReference>
<evidence type="ECO:0000313" key="2">
    <source>
        <dbReference type="EMBL" id="RKF29421.1"/>
    </source>
</evidence>
<proteinExistence type="predicted"/>
<gene>
    <name evidence="2" type="ORF">D7I43_02405</name>
</gene>
<name>A0A420F962_9ACTN</name>
<dbReference type="EMBL" id="RAQQ01000001">
    <property type="protein sequence ID" value="RKF29421.1"/>
    <property type="molecule type" value="Genomic_DNA"/>
</dbReference>
<dbReference type="GO" id="GO:0009231">
    <property type="term" value="P:riboflavin biosynthetic process"/>
    <property type="evidence" value="ECO:0007669"/>
    <property type="project" value="InterPro"/>
</dbReference>
<dbReference type="PANTHER" id="PTHR38011">
    <property type="entry name" value="DIHYDROFOLATE REDUCTASE FAMILY PROTEIN (AFU_ORTHOLOGUE AFUA_8G06820)"/>
    <property type="match status" value="1"/>
</dbReference>
<dbReference type="PANTHER" id="PTHR38011:SF11">
    <property type="entry name" value="2,5-DIAMINO-6-RIBOSYLAMINO-4(3H)-PYRIMIDINONE 5'-PHOSPHATE REDUCTASE"/>
    <property type="match status" value="1"/>
</dbReference>
<dbReference type="Pfam" id="PF01872">
    <property type="entry name" value="RibD_C"/>
    <property type="match status" value="1"/>
</dbReference>
<reference evidence="2 3" key="1">
    <citation type="journal article" date="2018" name="Int. J. Syst. Evol. Microbiol.">
        <title>Micromonospora globbae sp. nov., an endophytic actinomycete isolated from roots of Globba winitii C. H. Wright.</title>
        <authorList>
            <person name="Kuncharoen N."/>
            <person name="Pittayakhajonwut P."/>
            <person name="Tanasupawat S."/>
        </authorList>
    </citation>
    <scope>NUCLEOTIDE SEQUENCE [LARGE SCALE GENOMIC DNA]</scope>
    <source>
        <strain evidence="2 3">WPS1-2</strain>
    </source>
</reference>
<comment type="caution">
    <text evidence="2">The sequence shown here is derived from an EMBL/GenBank/DDBJ whole genome shotgun (WGS) entry which is preliminary data.</text>
</comment>